<keyword evidence="8" id="KW-0732">Signal</keyword>
<dbReference type="GO" id="GO:0003677">
    <property type="term" value="F:DNA binding"/>
    <property type="evidence" value="ECO:0007669"/>
    <property type="project" value="InterPro"/>
</dbReference>
<dbReference type="EC" id="2.7.7.7" evidence="1"/>
<keyword evidence="3" id="KW-0378">Hydrolase</keyword>
<comment type="function">
    <text evidence="4">DNA polymerase III is a complex, multichain enzyme responsible for most of the replicative synthesis in bacteria. The epsilon subunit contain the editing function and is a proofreading 3'-5' exonuclease.</text>
</comment>
<dbReference type="STRING" id="406100.SAMN04488052_101328"/>
<dbReference type="SUPFAM" id="SSF53098">
    <property type="entry name" value="Ribonuclease H-like"/>
    <property type="match status" value="1"/>
</dbReference>
<dbReference type="Gene3D" id="3.30.450.20">
    <property type="entry name" value="PAS domain"/>
    <property type="match status" value="1"/>
</dbReference>
<dbReference type="GO" id="GO:0008408">
    <property type="term" value="F:3'-5' exonuclease activity"/>
    <property type="evidence" value="ECO:0007669"/>
    <property type="project" value="TreeGrafter"/>
</dbReference>
<dbReference type="GO" id="GO:0045004">
    <property type="term" value="P:DNA replication proofreading"/>
    <property type="evidence" value="ECO:0007669"/>
    <property type="project" value="TreeGrafter"/>
</dbReference>
<feature type="chain" id="PRO_5011794965" description="DNA-directed DNA polymerase" evidence="8">
    <location>
        <begin position="24"/>
        <end position="704"/>
    </location>
</feature>
<feature type="domain" description="Exonuclease" evidence="10">
    <location>
        <begin position="504"/>
        <end position="672"/>
    </location>
</feature>
<evidence type="ECO:0000256" key="6">
    <source>
        <dbReference type="ARBA" id="ARBA00049244"/>
    </source>
</evidence>
<feature type="signal peptide" evidence="8">
    <location>
        <begin position="1"/>
        <end position="23"/>
    </location>
</feature>
<dbReference type="InterPro" id="IPR012337">
    <property type="entry name" value="RNaseH-like_sf"/>
</dbReference>
<evidence type="ECO:0000259" key="10">
    <source>
        <dbReference type="SMART" id="SM00479"/>
    </source>
</evidence>
<reference evidence="11 12" key="1">
    <citation type="submission" date="2016-10" db="EMBL/GenBank/DDBJ databases">
        <authorList>
            <person name="de Groot N.N."/>
        </authorList>
    </citation>
    <scope>NUCLEOTIDE SEQUENCE [LARGE SCALE GENOMIC DNA]</scope>
    <source>
        <strain evidence="11 12">CGMCC 1.6291</strain>
    </source>
</reference>
<evidence type="ECO:0000313" key="11">
    <source>
        <dbReference type="EMBL" id="SEO48749.1"/>
    </source>
</evidence>
<dbReference type="InterPro" id="IPR036397">
    <property type="entry name" value="RNaseH_sf"/>
</dbReference>
<evidence type="ECO:0000256" key="8">
    <source>
        <dbReference type="SAM" id="SignalP"/>
    </source>
</evidence>
<name>A0A1H8Q3G1_9GAMM</name>
<dbReference type="RefSeq" id="WP_245753907.1">
    <property type="nucleotide sequence ID" value="NZ_FOEG01000001.1"/>
</dbReference>
<dbReference type="InterPro" id="IPR000014">
    <property type="entry name" value="PAS"/>
</dbReference>
<evidence type="ECO:0000256" key="5">
    <source>
        <dbReference type="ARBA" id="ARBA00026073"/>
    </source>
</evidence>
<evidence type="ECO:0000256" key="3">
    <source>
        <dbReference type="ARBA" id="ARBA00022839"/>
    </source>
</evidence>
<evidence type="ECO:0000256" key="2">
    <source>
        <dbReference type="ARBA" id="ARBA00022722"/>
    </source>
</evidence>
<keyword evidence="2" id="KW-0540">Nuclease</keyword>
<evidence type="ECO:0000313" key="12">
    <source>
        <dbReference type="Proteomes" id="UP000199657"/>
    </source>
</evidence>
<gene>
    <name evidence="11" type="ORF">SAMN04488052_101328</name>
</gene>
<protein>
    <recommendedName>
        <fullName evidence="1">DNA-directed DNA polymerase</fullName>
        <ecNumber evidence="1">2.7.7.7</ecNumber>
    </recommendedName>
</protein>
<evidence type="ECO:0000259" key="9">
    <source>
        <dbReference type="SMART" id="SM00091"/>
    </source>
</evidence>
<dbReference type="EMBL" id="FOEG01000001">
    <property type="protein sequence ID" value="SEO48749.1"/>
    <property type="molecule type" value="Genomic_DNA"/>
</dbReference>
<proteinExistence type="predicted"/>
<dbReference type="InterPro" id="IPR006054">
    <property type="entry name" value="DnaQ"/>
</dbReference>
<accession>A0A1H8Q3G1</accession>
<keyword evidence="7" id="KW-0812">Transmembrane</keyword>
<sequence length="704" mass="77252">MHPRHLLALIFAALALASATLVAVTVHLATPADSDTATAAALGGGAGAAALILVAWFVLDRLIMRPSRKLVRGIRALLESRSPEQGLPLPRRHALGTLPDVTAELADALKQSRGEIRKAMDDATARVEEQKNWLEVILQSLSEGVLVCNRQNQILLYNNAAVSILDLPETIGLGRPLFNILSRAPVQHTLERLERHHAAGAAAGSELTAPFVCSSVDARQMLHARMALILDNQDAITGHLITLVDISDEVALLARGDAIRLALTRDLRSTVGNLRAAAETITSYPDMAPDERRSFDDVILRESETLSARVEELGQEIRGQLLGRWPMADIYTSDLVSCVQERLADLAGIKVNLVGMPLWLHGDSLSLMQALDCLIRAVHRETGATEFDIESLLADQAVYLDIRWRGKPLSTAALERWLDTPCDDDTSGPRMREALERHDCEPWSQSGREQEQAIVRLPLPAPNRPQFLPEPRRLPARPEFYDFGLMRKHAGDDELAATPLRDLSFVVFDCEMTGLDPTGGDEIISIAGVRVVKHRVLTGETFERLVNPGRSIPQASTRFHGITDVDVEDKPEIQVVLPQFKAFVGDAVMVAHNAAFDMKFISLRQSEAGVEFDNPLLDTLLLSSMLDGEEEDHSLDALCDRYGITISGRHTALGDTLGTAELLVRLIDRLEAKGLDTFGEVMKASNMAAQIRQRSAMVSTSRHM</sequence>
<keyword evidence="12" id="KW-1185">Reference proteome</keyword>
<feature type="transmembrane region" description="Helical" evidence="7">
    <location>
        <begin position="39"/>
        <end position="59"/>
    </location>
</feature>
<dbReference type="GO" id="GO:0003887">
    <property type="term" value="F:DNA-directed DNA polymerase activity"/>
    <property type="evidence" value="ECO:0007669"/>
    <property type="project" value="UniProtKB-EC"/>
</dbReference>
<evidence type="ECO:0000256" key="1">
    <source>
        <dbReference type="ARBA" id="ARBA00012417"/>
    </source>
</evidence>
<dbReference type="Proteomes" id="UP000199657">
    <property type="component" value="Unassembled WGS sequence"/>
</dbReference>
<evidence type="ECO:0000256" key="7">
    <source>
        <dbReference type="SAM" id="Phobius"/>
    </source>
</evidence>
<feature type="domain" description="PAS" evidence="9">
    <location>
        <begin position="132"/>
        <end position="198"/>
    </location>
</feature>
<dbReference type="SUPFAM" id="SSF55785">
    <property type="entry name" value="PYP-like sensor domain (PAS domain)"/>
    <property type="match status" value="1"/>
</dbReference>
<dbReference type="CDD" id="cd06127">
    <property type="entry name" value="DEDDh"/>
    <property type="match status" value="1"/>
</dbReference>
<dbReference type="FunFam" id="3.30.420.10:FF:000045">
    <property type="entry name" value="3'-5' exonuclease DinG"/>
    <property type="match status" value="1"/>
</dbReference>
<comment type="subunit">
    <text evidence="5">DNA polymerase III contains a core (composed of alpha, epsilon and theta chains) that associates with a tau subunit. This core dimerizes to form the POLIII' complex. PolIII' associates with the gamma complex (composed of gamma, delta, delta', psi and chi chains) and with the beta chain to form the complete DNA polymerase III complex.</text>
</comment>
<dbReference type="PANTHER" id="PTHR30231:SF41">
    <property type="entry name" value="DNA POLYMERASE III SUBUNIT EPSILON"/>
    <property type="match status" value="1"/>
</dbReference>
<keyword evidence="7" id="KW-0472">Membrane</keyword>
<dbReference type="PANTHER" id="PTHR30231">
    <property type="entry name" value="DNA POLYMERASE III SUBUNIT EPSILON"/>
    <property type="match status" value="1"/>
</dbReference>
<dbReference type="GO" id="GO:0005829">
    <property type="term" value="C:cytosol"/>
    <property type="evidence" value="ECO:0007669"/>
    <property type="project" value="TreeGrafter"/>
</dbReference>
<dbReference type="NCBIfam" id="TIGR00573">
    <property type="entry name" value="dnaq"/>
    <property type="match status" value="1"/>
</dbReference>
<dbReference type="Pfam" id="PF13596">
    <property type="entry name" value="PAS_10"/>
    <property type="match status" value="1"/>
</dbReference>
<dbReference type="CDD" id="cd00130">
    <property type="entry name" value="PAS"/>
    <property type="match status" value="1"/>
</dbReference>
<dbReference type="Pfam" id="PF00929">
    <property type="entry name" value="RNase_T"/>
    <property type="match status" value="1"/>
</dbReference>
<dbReference type="SMART" id="SM00091">
    <property type="entry name" value="PAS"/>
    <property type="match status" value="1"/>
</dbReference>
<organism evidence="11 12">
    <name type="scientific">Aquisalimonas asiatica</name>
    <dbReference type="NCBI Taxonomy" id="406100"/>
    <lineage>
        <taxon>Bacteria</taxon>
        <taxon>Pseudomonadati</taxon>
        <taxon>Pseudomonadota</taxon>
        <taxon>Gammaproteobacteria</taxon>
        <taxon>Chromatiales</taxon>
        <taxon>Ectothiorhodospiraceae</taxon>
        <taxon>Aquisalimonas</taxon>
    </lineage>
</organism>
<comment type="catalytic activity">
    <reaction evidence="6">
        <text>DNA(n) + a 2'-deoxyribonucleoside 5'-triphosphate = DNA(n+1) + diphosphate</text>
        <dbReference type="Rhea" id="RHEA:22508"/>
        <dbReference type="Rhea" id="RHEA-COMP:17339"/>
        <dbReference type="Rhea" id="RHEA-COMP:17340"/>
        <dbReference type="ChEBI" id="CHEBI:33019"/>
        <dbReference type="ChEBI" id="CHEBI:61560"/>
        <dbReference type="ChEBI" id="CHEBI:173112"/>
        <dbReference type="EC" id="2.7.7.7"/>
    </reaction>
</comment>
<dbReference type="AlphaFoldDB" id="A0A1H8Q3G1"/>
<evidence type="ECO:0000256" key="4">
    <source>
        <dbReference type="ARBA" id="ARBA00025483"/>
    </source>
</evidence>
<keyword evidence="3" id="KW-0269">Exonuclease</keyword>
<dbReference type="InterPro" id="IPR035965">
    <property type="entry name" value="PAS-like_dom_sf"/>
</dbReference>
<dbReference type="InterPro" id="IPR013520">
    <property type="entry name" value="Ribonucl_H"/>
</dbReference>
<keyword evidence="7" id="KW-1133">Transmembrane helix</keyword>
<dbReference type="Gene3D" id="3.30.420.10">
    <property type="entry name" value="Ribonuclease H-like superfamily/Ribonuclease H"/>
    <property type="match status" value="1"/>
</dbReference>
<dbReference type="SMART" id="SM00479">
    <property type="entry name" value="EXOIII"/>
    <property type="match status" value="1"/>
</dbReference>